<feature type="region of interest" description="Disordered" evidence="1">
    <location>
        <begin position="1"/>
        <end position="24"/>
    </location>
</feature>
<keyword evidence="3" id="KW-0378">Hydrolase</keyword>
<comment type="caution">
    <text evidence="3">The sequence shown here is derived from an EMBL/GenBank/DDBJ whole genome shotgun (WGS) entry which is preliminary data.</text>
</comment>
<dbReference type="PANTHER" id="PTHR30383">
    <property type="entry name" value="THIOESTERASE 1/PROTEASE 1/LYSOPHOSPHOLIPASE L1"/>
    <property type="match status" value="1"/>
</dbReference>
<dbReference type="InterPro" id="IPR013830">
    <property type="entry name" value="SGNH_hydro"/>
</dbReference>
<dbReference type="InterPro" id="IPR036514">
    <property type="entry name" value="SGNH_hydro_sf"/>
</dbReference>
<proteinExistence type="predicted"/>
<reference evidence="3 4" key="1">
    <citation type="submission" date="2018-07" db="EMBL/GenBank/DDBJ databases">
        <title>Freshwater and sediment microbial communities from various areas in North America, analyzing microbe dynamics in response to fracking.</title>
        <authorList>
            <person name="Lamendella R."/>
        </authorList>
    </citation>
    <scope>NUCLEOTIDE SEQUENCE [LARGE SCALE GENOMIC DNA]</scope>
    <source>
        <strain evidence="3 4">105B</strain>
    </source>
</reference>
<name>A0A368X4B7_MARNT</name>
<evidence type="ECO:0000256" key="1">
    <source>
        <dbReference type="SAM" id="MobiDB-lite"/>
    </source>
</evidence>
<dbReference type="Gene3D" id="3.40.50.1110">
    <property type="entry name" value="SGNH hydrolase"/>
    <property type="match status" value="1"/>
</dbReference>
<sequence>MFRIDSPGATPDNKFSEGDPANGTRATVVTDEWLNAVQEELANAVQSNGQPLDKADSAQLARVLKSQVAGVKSQGDLSALTGMIDGQQVSLSGPDSAVFEFDDSDLSGEVETDPKQIKYVPPATDISGASGAWVRQVNVKANQGPQLKPRFVEQFINGFGGRGMLAAEVPNVTTEQNIAVGAASGATSIGVADASLYEEGGRITVYHDTVDSYETYFVLSLTTTAIGIAPGLRHPVTTNSLVERTWYNQAHPGKFYMRRLAQQIARGIGFDQIVPNSGRLYFSQLDSDPVDANDQATAINGAGISYVDELNVSQGFIDVPLESSIGRSLFITVDADGEGASLPAFKTYGVTHSVLSFVFMSRSPTADLAVRIKDADGFIQTRIPIPKETQRVMTKYNFPIKLPAKTSTAHIEIVAEAGVSGSFSMILDQIEVFAADSDAYSIPKRQKVTVVALGDSWVAGDLASTTEREPITQQLEYELPMATIINSGVGGNKVQDLLDRFESDVVPFSPDYVIVNVGTNDAYNPASATFFPNSVDFFEYKYNELLGRIIALGAQPIIVGMPALAENDGAYENWLLNDRAKTLSRYFWKRFSQVLNFSPIETSAQAWTPELEINGVTTGITYSARSANYVRRGDIIHYSIDLTLSSKGAETGFVTISGFPISSLSGVISPAATTALNVASATSIQAVHNIGPANKLRLQIPTATGTSAATEANLTDTSRLFISGFYYAFDG</sequence>
<organism evidence="3 4">
    <name type="scientific">Marinobacter nauticus</name>
    <name type="common">Marinobacter hydrocarbonoclasticus</name>
    <name type="synonym">Marinobacter aquaeolei</name>
    <dbReference type="NCBI Taxonomy" id="2743"/>
    <lineage>
        <taxon>Bacteria</taxon>
        <taxon>Pseudomonadati</taxon>
        <taxon>Pseudomonadota</taxon>
        <taxon>Gammaproteobacteria</taxon>
        <taxon>Pseudomonadales</taxon>
        <taxon>Marinobacteraceae</taxon>
        <taxon>Marinobacter</taxon>
    </lineage>
</organism>
<evidence type="ECO:0000313" key="3">
    <source>
        <dbReference type="EMBL" id="RCW62645.1"/>
    </source>
</evidence>
<dbReference type="Proteomes" id="UP000253647">
    <property type="component" value="Unassembled WGS sequence"/>
</dbReference>
<evidence type="ECO:0000313" key="4">
    <source>
        <dbReference type="Proteomes" id="UP000253647"/>
    </source>
</evidence>
<feature type="domain" description="SGNH hydrolase-type esterase" evidence="2">
    <location>
        <begin position="452"/>
        <end position="584"/>
    </location>
</feature>
<dbReference type="SUPFAM" id="SSF52266">
    <property type="entry name" value="SGNH hydrolase"/>
    <property type="match status" value="1"/>
</dbReference>
<dbReference type="RefSeq" id="WP_114435525.1">
    <property type="nucleotide sequence ID" value="NZ_QPJI01000023.1"/>
</dbReference>
<dbReference type="InterPro" id="IPR051532">
    <property type="entry name" value="Ester_Hydrolysis_Enzymes"/>
</dbReference>
<accession>A0A368X4B7</accession>
<gene>
    <name evidence="3" type="ORF">DET61_12347</name>
</gene>
<protein>
    <submittedName>
        <fullName evidence="3">GDSL-like lipase/acylhydrolase family protein</fullName>
    </submittedName>
</protein>
<evidence type="ECO:0000259" key="2">
    <source>
        <dbReference type="Pfam" id="PF13472"/>
    </source>
</evidence>
<dbReference type="AlphaFoldDB" id="A0A368X4B7"/>
<dbReference type="EMBL" id="QPJI01000023">
    <property type="protein sequence ID" value="RCW62645.1"/>
    <property type="molecule type" value="Genomic_DNA"/>
</dbReference>
<dbReference type="PANTHER" id="PTHR30383:SF5">
    <property type="entry name" value="SGNH HYDROLASE-TYPE ESTERASE DOMAIN-CONTAINING PROTEIN"/>
    <property type="match status" value="1"/>
</dbReference>
<dbReference type="GO" id="GO:0004622">
    <property type="term" value="F:phosphatidylcholine lysophospholipase activity"/>
    <property type="evidence" value="ECO:0007669"/>
    <property type="project" value="TreeGrafter"/>
</dbReference>
<dbReference type="Pfam" id="PF13472">
    <property type="entry name" value="Lipase_GDSL_2"/>
    <property type="match status" value="1"/>
</dbReference>